<protein>
    <submittedName>
        <fullName evidence="1">RCG36948</fullName>
    </submittedName>
</protein>
<evidence type="ECO:0000313" key="2">
    <source>
        <dbReference type="Proteomes" id="UP000234681"/>
    </source>
</evidence>
<organism evidence="1 2">
    <name type="scientific">Rattus norvegicus</name>
    <name type="common">Rat</name>
    <dbReference type="NCBI Taxonomy" id="10116"/>
    <lineage>
        <taxon>Eukaryota</taxon>
        <taxon>Metazoa</taxon>
        <taxon>Chordata</taxon>
        <taxon>Craniata</taxon>
        <taxon>Vertebrata</taxon>
        <taxon>Euteleostomi</taxon>
        <taxon>Mammalia</taxon>
        <taxon>Eutheria</taxon>
        <taxon>Euarchontoglires</taxon>
        <taxon>Glires</taxon>
        <taxon>Rodentia</taxon>
        <taxon>Myomorpha</taxon>
        <taxon>Muroidea</taxon>
        <taxon>Muridae</taxon>
        <taxon>Murinae</taxon>
        <taxon>Rattus</taxon>
    </lineage>
</organism>
<proteinExistence type="predicted"/>
<reference evidence="1 2" key="1">
    <citation type="submission" date="2005-07" db="EMBL/GenBank/DDBJ databases">
        <authorList>
            <person name="Mural R.J."/>
            <person name="Li P.W."/>
            <person name="Adams M.D."/>
            <person name="Amanatides P.G."/>
            <person name="Baden-Tillson H."/>
            <person name="Barnstead M."/>
            <person name="Chin S.H."/>
            <person name="Dew I."/>
            <person name="Evans C.A."/>
            <person name="Ferriera S."/>
            <person name="Flanigan M."/>
            <person name="Fosler C."/>
            <person name="Glodek A."/>
            <person name="Gu Z."/>
            <person name="Holt R.A."/>
            <person name="Jennings D."/>
            <person name="Kraft C.L."/>
            <person name="Lu F."/>
            <person name="Nguyen T."/>
            <person name="Nusskern D.R."/>
            <person name="Pfannkoch C.M."/>
            <person name="Sitter C."/>
            <person name="Sutton G.G."/>
            <person name="Venter J.C."/>
            <person name="Wang Z."/>
            <person name="Woodage T."/>
            <person name="Zheng X.H."/>
            <person name="Zhong F."/>
        </authorList>
    </citation>
    <scope>NUCLEOTIDE SEQUENCE [LARGE SCALE GENOMIC DNA]</scope>
    <source>
        <strain>BN</strain>
        <strain evidence="2">Sprague-Dawley</strain>
    </source>
</reference>
<dbReference type="AlphaFoldDB" id="A6HUK6"/>
<dbReference type="Proteomes" id="UP000234681">
    <property type="component" value="Chromosome 15"/>
</dbReference>
<dbReference type="EMBL" id="CH473951">
    <property type="protein sequence ID" value="EDM02569.1"/>
    <property type="molecule type" value="Genomic_DNA"/>
</dbReference>
<gene>
    <name evidence="1" type="ORF">rCG_36948</name>
</gene>
<sequence length="46" mass="5331">MSCSQKFCGSAHSDWYHHENLIVTNVCLMGNQNIEWKYTNNVVVKT</sequence>
<accession>A6HUK6</accession>
<name>A6HUK6_RAT</name>
<evidence type="ECO:0000313" key="1">
    <source>
        <dbReference type="EMBL" id="EDM02569.1"/>
    </source>
</evidence>